<evidence type="ECO:0000313" key="2">
    <source>
        <dbReference type="Proteomes" id="UP001296873"/>
    </source>
</evidence>
<dbReference type="Proteomes" id="UP001296873">
    <property type="component" value="Unassembled WGS sequence"/>
</dbReference>
<keyword evidence="2" id="KW-1185">Reference proteome</keyword>
<evidence type="ECO:0000313" key="1">
    <source>
        <dbReference type="EMBL" id="MBK1669190.1"/>
    </source>
</evidence>
<organism evidence="1 2">
    <name type="scientific">Rhodovibrio sodomensis</name>
    <dbReference type="NCBI Taxonomy" id="1088"/>
    <lineage>
        <taxon>Bacteria</taxon>
        <taxon>Pseudomonadati</taxon>
        <taxon>Pseudomonadota</taxon>
        <taxon>Alphaproteobacteria</taxon>
        <taxon>Rhodospirillales</taxon>
        <taxon>Rhodovibrionaceae</taxon>
        <taxon>Rhodovibrio</taxon>
    </lineage>
</organism>
<reference evidence="1 2" key="1">
    <citation type="journal article" date="2020" name="Microorganisms">
        <title>Osmotic Adaptation and Compatible Solute Biosynthesis of Phototrophic Bacteria as Revealed from Genome Analyses.</title>
        <authorList>
            <person name="Imhoff J.F."/>
            <person name="Rahn T."/>
            <person name="Kunzel S."/>
            <person name="Keller A."/>
            <person name="Neulinger S.C."/>
        </authorList>
    </citation>
    <scope>NUCLEOTIDE SEQUENCE [LARGE SCALE GENOMIC DNA]</scope>
    <source>
        <strain evidence="1 2">DSM 9895</strain>
    </source>
</reference>
<name>A0ABS1DFE7_9PROT</name>
<gene>
    <name evidence="1" type="ORF">CKO28_14225</name>
</gene>
<sequence length="237" mass="26253">MDIDGVLLPERARFLPGQRMDTPYLCAPQYADPEWPLSTDGRSKWCPVQRKLDPACVSLLRRLVELSGARLVASTSWRTHPAAGKARIENALVEAGFDPRPHWHERWSTPKTFGGARGREINLWLEEAGEVDRWVALDDERELPAPGGLVVNPADGLGLQAYGAALALLDVDDPELAGVGGWPLWTSYGDRGAVRRWLDRAFARGPDSDREIARAVPELIRATDYSPWRHANGPSGF</sequence>
<protein>
    <submittedName>
        <fullName evidence="1">Uncharacterized protein</fullName>
    </submittedName>
</protein>
<dbReference type="EMBL" id="NRRL01000041">
    <property type="protein sequence ID" value="MBK1669190.1"/>
    <property type="molecule type" value="Genomic_DNA"/>
</dbReference>
<dbReference type="Pfam" id="PF18143">
    <property type="entry name" value="HAD_SAK_2"/>
    <property type="match status" value="1"/>
</dbReference>
<accession>A0ABS1DFE7</accession>
<comment type="caution">
    <text evidence="1">The sequence shown here is derived from an EMBL/GenBank/DDBJ whole genome shotgun (WGS) entry which is preliminary data.</text>
</comment>
<proteinExistence type="predicted"/>